<evidence type="ECO:0000259" key="1">
    <source>
        <dbReference type="Pfam" id="PF01610"/>
    </source>
</evidence>
<feature type="domain" description="Transposase IS204/IS1001/IS1096/IS1165 DDE" evidence="1">
    <location>
        <begin position="1"/>
        <end position="94"/>
    </location>
</feature>
<organism evidence="2 3">
    <name type="scientific">Gloeomargarita lithophora Alchichica-D10</name>
    <dbReference type="NCBI Taxonomy" id="1188229"/>
    <lineage>
        <taxon>Bacteria</taxon>
        <taxon>Bacillati</taxon>
        <taxon>Cyanobacteriota</taxon>
        <taxon>Cyanophyceae</taxon>
        <taxon>Gloeomargaritales</taxon>
        <taxon>Gloeomargaritaceae</taxon>
        <taxon>Gloeomargarita</taxon>
    </lineage>
</organism>
<keyword evidence="3" id="KW-1185">Reference proteome</keyword>
<dbReference type="OrthoDB" id="524863at2"/>
<dbReference type="Proteomes" id="UP000180235">
    <property type="component" value="Chromosome"/>
</dbReference>
<dbReference type="PANTHER" id="PTHR33498:SF1">
    <property type="entry name" value="TRANSPOSASE FOR INSERTION SEQUENCE ELEMENT IS1557"/>
    <property type="match status" value="1"/>
</dbReference>
<dbReference type="KEGG" id="glt:GlitD10_0772"/>
<gene>
    <name evidence="2" type="ORF">GlitD10_0772</name>
</gene>
<dbReference type="InterPro" id="IPR002560">
    <property type="entry name" value="Transposase_DDE"/>
</dbReference>
<dbReference type="PANTHER" id="PTHR33498">
    <property type="entry name" value="TRANSPOSASE FOR INSERTION SEQUENCE ELEMENT IS1557"/>
    <property type="match status" value="1"/>
</dbReference>
<accession>A0A1J0AAY2</accession>
<dbReference type="InterPro" id="IPR047951">
    <property type="entry name" value="Transpos_ISL3"/>
</dbReference>
<sequence length="94" mass="10804">MSIDEISQRKGHKNFVTVVADIDQGKLIEMIDSHKQENIIETLMQQPLSVREQVEEVSVDMWGGFPKVVQEVFPNAKIVIDRFHVMKPVNTELD</sequence>
<name>A0A1J0AAY2_9CYAN</name>
<evidence type="ECO:0000313" key="2">
    <source>
        <dbReference type="EMBL" id="APB33086.1"/>
    </source>
</evidence>
<dbReference type="EMBL" id="CP017675">
    <property type="protein sequence ID" value="APB33086.1"/>
    <property type="molecule type" value="Genomic_DNA"/>
</dbReference>
<dbReference type="STRING" id="1188229.GlitD10_0772"/>
<dbReference type="Pfam" id="PF01610">
    <property type="entry name" value="DDE_Tnp_ISL3"/>
    <property type="match status" value="1"/>
</dbReference>
<protein>
    <submittedName>
        <fullName evidence="2">Transposase</fullName>
    </submittedName>
</protein>
<reference evidence="2 3" key="1">
    <citation type="submission" date="2016-10" db="EMBL/GenBank/DDBJ databases">
        <title>Description of Gloeomargarita lithophora gen. nov., sp. nov., a thylakoid-bearing basal-branching cyanobacterium with intracellular carbonates, and proposal for Gloeomargaritales ord. nov.</title>
        <authorList>
            <person name="Moreira D."/>
            <person name="Tavera R."/>
            <person name="Benzerara K."/>
            <person name="Skouri-Panet F."/>
            <person name="Couradeau E."/>
            <person name="Gerard E."/>
            <person name="Loussert C."/>
            <person name="Novelo E."/>
            <person name="Zivanovic Y."/>
            <person name="Lopez-Garcia P."/>
        </authorList>
    </citation>
    <scope>NUCLEOTIDE SEQUENCE [LARGE SCALE GENOMIC DNA]</scope>
    <source>
        <strain evidence="2 3">D10</strain>
    </source>
</reference>
<evidence type="ECO:0000313" key="3">
    <source>
        <dbReference type="Proteomes" id="UP000180235"/>
    </source>
</evidence>
<dbReference type="AlphaFoldDB" id="A0A1J0AAY2"/>
<proteinExistence type="predicted"/>